<evidence type="ECO:0000313" key="2">
    <source>
        <dbReference type="Proteomes" id="UP000006764"/>
    </source>
</evidence>
<protein>
    <recommendedName>
        <fullName evidence="3">Hydroxyneurosporene synthase</fullName>
    </recommendedName>
</protein>
<dbReference type="Proteomes" id="UP000006764">
    <property type="component" value="Chromosome"/>
</dbReference>
<accession>A0A0B4XKI4</accession>
<dbReference type="OrthoDB" id="333076at2"/>
<evidence type="ECO:0000313" key="1">
    <source>
        <dbReference type="EMBL" id="AJD47028.1"/>
    </source>
</evidence>
<dbReference type="HOGENOM" id="CLU_071545_0_0_6"/>
<dbReference type="EMBL" id="CP004387">
    <property type="protein sequence ID" value="AJD47028.1"/>
    <property type="molecule type" value="Genomic_DNA"/>
</dbReference>
<name>A0A0B4XKI4_9GAMM</name>
<dbReference type="KEGG" id="apac:S7S_03030"/>
<proteinExistence type="predicted"/>
<dbReference type="SUPFAM" id="SSF159245">
    <property type="entry name" value="AttH-like"/>
    <property type="match status" value="1"/>
</dbReference>
<dbReference type="AlphaFoldDB" id="A0A0B4XKI4"/>
<evidence type="ECO:0008006" key="3">
    <source>
        <dbReference type="Google" id="ProtNLM"/>
    </source>
</evidence>
<organism evidence="1 2">
    <name type="scientific">Isoalcanivorax pacificus W11-5</name>
    <dbReference type="NCBI Taxonomy" id="391936"/>
    <lineage>
        <taxon>Bacteria</taxon>
        <taxon>Pseudomonadati</taxon>
        <taxon>Pseudomonadota</taxon>
        <taxon>Gammaproteobacteria</taxon>
        <taxon>Oceanospirillales</taxon>
        <taxon>Alcanivoracaceae</taxon>
        <taxon>Isoalcanivorax</taxon>
    </lineage>
</organism>
<gene>
    <name evidence="1" type="ORF">S7S_03030</name>
</gene>
<keyword evidence="2" id="KW-1185">Reference proteome</keyword>
<dbReference type="RefSeq" id="WP_008740045.1">
    <property type="nucleotide sequence ID" value="NZ_CP004387.1"/>
</dbReference>
<reference evidence="1 2" key="1">
    <citation type="journal article" date="2012" name="J. Bacteriol.">
        <title>Genome sequence of an alkane-degrading bacterium, Alcanivorax pacificus type strain W11-5, isolated from deep sea sediment.</title>
        <authorList>
            <person name="Lai Q."/>
            <person name="Shao Z."/>
        </authorList>
    </citation>
    <scope>NUCLEOTIDE SEQUENCE [LARGE SCALE GENOMIC DNA]</scope>
    <source>
        <strain evidence="1 2">W11-5</strain>
    </source>
</reference>
<sequence length="325" mass="36864">MIPYHGSQYGGSGGHYESWFLRANHPHKPQAFWIRYTLFVPADDRPALGELWAIWFDAGRDQVVAVKNEFPLDTCHFDREQMLVQLPTASLASHRLSGSARHAGHTLQWDLRYGDGGAPLLLLPENLYRTRLPKAKALVSRPQVHFSGRFEVDGEPFEITDWPGSENHNWGRQHTDQYAWGQVAGFDNREDAFLECITARVRLGPLHSPWLTIACLRLGDDTLYFNRISTALRATEQYHFFDWSFRTRHQGRQLTVHLHAPASHFTALTYYNPPAGSKTCLNSKIASCTVTLEQPGAPPLSLYSAHRAAFEILTDRRDHGLPLAV</sequence>
<dbReference type="STRING" id="391936.S7S_03030"/>